<gene>
    <name evidence="3" type="ORF">CCMP2556_LOCUS41209</name>
</gene>
<evidence type="ECO:0000259" key="2">
    <source>
        <dbReference type="Pfam" id="PF03016"/>
    </source>
</evidence>
<dbReference type="PANTHER" id="PTHR11062">
    <property type="entry name" value="EXOSTOSIN HEPARAN SULFATE GLYCOSYLTRANSFERASE -RELATED"/>
    <property type="match status" value="1"/>
</dbReference>
<sequence>MSRASRAWLAGALTGSVEASEREIMNAIYFELVGPLQDADCFCTGPWASFHHMFNFTLAHAPLTAGTLAERSAPSVALCERATPLVRKTLRQIMEEDGRLKKEALRTLSSENWVSFDGHWCPTGLVAALSLCAAVHVQLARPEEEEEEDPVETIDWAQALVTWPDMLPDDCERHYWCLAYMEGLLALATVRHCGPCIAQAHWFITAQEVNDNVVRWLPWLRQRPGVPPPRWRSGIAAEASRPGKHRVRPALSLEAAGAWAGIRRKAPQDGTGATTLLNNMITAWSEPSSKLSWRQTLFEKIFGQLADLPGMQARGIQEVHVEGHPEDFTGRRSGLRFYIYNLPGALFEVLRQLHGRVREAESQPAACNLGLAPCTETHNPRGTFNSLRPFMAESTFLAKLLSGPDHVIVEDPNEASYFVVPFLSSMWCSLSAPFCWVRCSSQRPLNALLPLLSFYNASTAHRHLFLGTDSVGDLPQDLQMQPLVLHYGPSPCETGPLLTPPTITDDLPSPPGRWEFSSKDLLVFIADGGSSERPYRAGVLEQLKRWKRRLPQLFAVAEREERPTGVLPEVLWGQQIRRALFCPVLPGDNTFRMRIFHAILAGCIPVVMLFPGGSWYRSHGPPIASSFPFPSRIDWRGLSLELPFDPSNSTAFQWAKEMMVMLLQMDPRDVYRKQQLLVAAAPLLRFDFRGRAPDAFTALLDELAARPLRPPEHLECFDPRERFRTQRCLSGVDHLARGEEEIYGVVACCPKWGQSAPTEAQSCNVGRTADGSCVSFDEAEHGDPERQRNLKSHLEALRAAHVKAVLVGVKVLEEDQDCIF</sequence>
<evidence type="ECO:0000313" key="3">
    <source>
        <dbReference type="EMBL" id="CAK9084779.1"/>
    </source>
</evidence>
<comment type="caution">
    <text evidence="3">The sequence shown here is derived from an EMBL/GenBank/DDBJ whole genome shotgun (WGS) entry which is preliminary data.</text>
</comment>
<proteinExistence type="inferred from homology"/>
<dbReference type="InterPro" id="IPR040911">
    <property type="entry name" value="Exostosin_GT47"/>
</dbReference>
<evidence type="ECO:0000313" key="4">
    <source>
        <dbReference type="Proteomes" id="UP001642484"/>
    </source>
</evidence>
<comment type="similarity">
    <text evidence="1">Belongs to the glycosyltransferase 47 family.</text>
</comment>
<organism evidence="3 4">
    <name type="scientific">Durusdinium trenchii</name>
    <dbReference type="NCBI Taxonomy" id="1381693"/>
    <lineage>
        <taxon>Eukaryota</taxon>
        <taxon>Sar</taxon>
        <taxon>Alveolata</taxon>
        <taxon>Dinophyceae</taxon>
        <taxon>Suessiales</taxon>
        <taxon>Symbiodiniaceae</taxon>
        <taxon>Durusdinium</taxon>
    </lineage>
</organism>
<dbReference type="EMBL" id="CAXAMN010024239">
    <property type="protein sequence ID" value="CAK9084779.1"/>
    <property type="molecule type" value="Genomic_DNA"/>
</dbReference>
<accession>A0ABP0Q954</accession>
<dbReference type="Proteomes" id="UP001642484">
    <property type="component" value="Unassembled WGS sequence"/>
</dbReference>
<protein>
    <recommendedName>
        <fullName evidence="2">Exostosin GT47 domain-containing protein</fullName>
    </recommendedName>
</protein>
<dbReference type="InterPro" id="IPR004263">
    <property type="entry name" value="Exostosin"/>
</dbReference>
<reference evidence="3 4" key="1">
    <citation type="submission" date="2024-02" db="EMBL/GenBank/DDBJ databases">
        <authorList>
            <person name="Chen Y."/>
            <person name="Shah S."/>
            <person name="Dougan E. K."/>
            <person name="Thang M."/>
            <person name="Chan C."/>
        </authorList>
    </citation>
    <scope>NUCLEOTIDE SEQUENCE [LARGE SCALE GENOMIC DNA]</scope>
</reference>
<evidence type="ECO:0000256" key="1">
    <source>
        <dbReference type="ARBA" id="ARBA00010271"/>
    </source>
</evidence>
<dbReference type="PANTHER" id="PTHR11062:SF281">
    <property type="entry name" value="EXOSTOSIN-LIKE 2"/>
    <property type="match status" value="1"/>
</dbReference>
<name>A0ABP0Q954_9DINO</name>
<dbReference type="Pfam" id="PF03016">
    <property type="entry name" value="Exostosin_GT47"/>
    <property type="match status" value="1"/>
</dbReference>
<feature type="domain" description="Exostosin GT47" evidence="2">
    <location>
        <begin position="531"/>
        <end position="642"/>
    </location>
</feature>
<keyword evidence="4" id="KW-1185">Reference proteome</keyword>